<dbReference type="PROSITE" id="PS51379">
    <property type="entry name" value="4FE4S_FER_2"/>
    <property type="match status" value="2"/>
</dbReference>
<evidence type="ECO:0000256" key="4">
    <source>
        <dbReference type="ARBA" id="ARBA00023014"/>
    </source>
</evidence>
<feature type="domain" description="4Fe-4S ferredoxin-type" evidence="5">
    <location>
        <begin position="145"/>
        <end position="176"/>
    </location>
</feature>
<reference evidence="6" key="1">
    <citation type="journal article" date="2023" name="Mol. Ecol. Resour.">
        <title>Chromosome-level genome assembly of a triploid poplar Populus alba 'Berolinensis'.</title>
        <authorList>
            <person name="Chen S."/>
            <person name="Yu Y."/>
            <person name="Wang X."/>
            <person name="Wang S."/>
            <person name="Zhang T."/>
            <person name="Zhou Y."/>
            <person name="He R."/>
            <person name="Meng N."/>
            <person name="Wang Y."/>
            <person name="Liu W."/>
            <person name="Liu Z."/>
            <person name="Liu J."/>
            <person name="Guo Q."/>
            <person name="Huang H."/>
            <person name="Sederoff R.R."/>
            <person name="Wang G."/>
            <person name="Qu G."/>
            <person name="Chen S."/>
        </authorList>
    </citation>
    <scope>NUCLEOTIDE SEQUENCE</scope>
    <source>
        <strain evidence="6">SC-2020</strain>
    </source>
</reference>
<gene>
    <name evidence="6" type="ORF">NC653_025518</name>
</gene>
<protein>
    <recommendedName>
        <fullName evidence="5">4Fe-4S ferredoxin-type domain-containing protein</fullName>
    </recommendedName>
</protein>
<dbReference type="InterPro" id="IPR050157">
    <property type="entry name" value="PSI_iron-sulfur_center"/>
</dbReference>
<feature type="domain" description="4Fe-4S ferredoxin-type" evidence="5">
    <location>
        <begin position="192"/>
        <end position="221"/>
    </location>
</feature>
<dbReference type="Pfam" id="PF25160">
    <property type="entry name" value="LdpA_Fe-S-bd"/>
    <property type="match status" value="1"/>
</dbReference>
<dbReference type="GO" id="GO:0051539">
    <property type="term" value="F:4 iron, 4 sulfur cluster binding"/>
    <property type="evidence" value="ECO:0007669"/>
    <property type="project" value="UniProtKB-KW"/>
</dbReference>
<evidence type="ECO:0000313" key="7">
    <source>
        <dbReference type="Proteomes" id="UP001164929"/>
    </source>
</evidence>
<keyword evidence="1" id="KW-0004">4Fe-4S</keyword>
<dbReference type="PANTHER" id="PTHR24960">
    <property type="entry name" value="PHOTOSYSTEM I IRON-SULFUR CENTER-RELATED"/>
    <property type="match status" value="1"/>
</dbReference>
<evidence type="ECO:0000256" key="3">
    <source>
        <dbReference type="ARBA" id="ARBA00023004"/>
    </source>
</evidence>
<evidence type="ECO:0000256" key="1">
    <source>
        <dbReference type="ARBA" id="ARBA00022485"/>
    </source>
</evidence>
<evidence type="ECO:0000259" key="5">
    <source>
        <dbReference type="PROSITE" id="PS51379"/>
    </source>
</evidence>
<dbReference type="InterPro" id="IPR057431">
    <property type="entry name" value="LdpA_Fe-S-bd"/>
</dbReference>
<proteinExistence type="predicted"/>
<dbReference type="EMBL" id="JAQIZT010000010">
    <property type="protein sequence ID" value="KAJ6982432.1"/>
    <property type="molecule type" value="Genomic_DNA"/>
</dbReference>
<dbReference type="Gene3D" id="3.40.50.720">
    <property type="entry name" value="NAD(P)-binding Rossmann-like Domain"/>
    <property type="match status" value="1"/>
</dbReference>
<dbReference type="AlphaFoldDB" id="A0AAD6Q861"/>
<dbReference type="Proteomes" id="UP001164929">
    <property type="component" value="Chromosome 10"/>
</dbReference>
<dbReference type="InterPro" id="IPR021039">
    <property type="entry name" value="Fe-S-bd_prot_LdpA_C"/>
</dbReference>
<dbReference type="Gene3D" id="3.30.70.3270">
    <property type="match status" value="1"/>
</dbReference>
<evidence type="ECO:0000313" key="6">
    <source>
        <dbReference type="EMBL" id="KAJ6982432.1"/>
    </source>
</evidence>
<keyword evidence="7" id="KW-1185">Reference proteome</keyword>
<dbReference type="GO" id="GO:0046872">
    <property type="term" value="F:metal ion binding"/>
    <property type="evidence" value="ECO:0007669"/>
    <property type="project" value="UniProtKB-KW"/>
</dbReference>
<sequence>MALCFSINATTLPQHHHGKVNYRSNKKCLESVRNLVKTTGVASVVSAPQESLQKGNWVKLICGASFEDVVDVRNLSLVYTLAGGKKKTLESVAVRLRIVDCIDCAADASIVNAVNEGIEAAREIVYLRKPWVMISVNDDEDLHFRKAEFDPEECPLDCSRPCETICPASAISLQKHQSTTELSHGTETLNVLKGGVITERCYGCGRCFPVCPYDKIRMAMYTRDAVATAELLKRNDVDAIEIHTGGRQTAPFEGLWNDLGNSTGYLKLVAVSLPYAGDSTISSMNTIYTMMEPHLPSLNLWQLDGRPMSGDIGRGATRESIAFAACLAAVKDKPHGFFQLAGGTNAHTVEGLKKEGLFQTTLVAENSKDNISMPTSLASSHALIGGIAYGGYARKIVGRVLSSMRSQHGLVHIEDYPEHLLQALANALDLVGTVKCYDPCQSGVLYTMATGQLFSRTTQALFYNYKQLPIQRMLDFDFLCGRELPSVAGIINPSAEGFQKLFFGQDEIAIPVHSTVEAACTAHPTADVFINFASFRRFIFVYLEPS</sequence>
<comment type="caution">
    <text evidence="6">The sequence shown here is derived from an EMBL/GenBank/DDBJ whole genome shotgun (WGS) entry which is preliminary data.</text>
</comment>
<dbReference type="PANTHER" id="PTHR24960:SF79">
    <property type="entry name" value="PHOTOSYSTEM I IRON-SULFUR CENTER"/>
    <property type="match status" value="1"/>
</dbReference>
<dbReference type="InterPro" id="IPR017900">
    <property type="entry name" value="4Fe4S_Fe_S_CS"/>
</dbReference>
<name>A0AAD6Q861_9ROSI</name>
<dbReference type="Pfam" id="PF12617">
    <property type="entry name" value="LdpA_C"/>
    <property type="match status" value="1"/>
</dbReference>
<keyword evidence="3" id="KW-0408">Iron</keyword>
<dbReference type="PROSITE" id="PS00198">
    <property type="entry name" value="4FE4S_FER_1"/>
    <property type="match status" value="1"/>
</dbReference>
<dbReference type="InterPro" id="IPR017896">
    <property type="entry name" value="4Fe4S_Fe-S-bd"/>
</dbReference>
<keyword evidence="2" id="KW-0479">Metal-binding</keyword>
<dbReference type="SUPFAM" id="SSF54862">
    <property type="entry name" value="4Fe-4S ferredoxins"/>
    <property type="match status" value="1"/>
</dbReference>
<evidence type="ECO:0000256" key="2">
    <source>
        <dbReference type="ARBA" id="ARBA00022723"/>
    </source>
</evidence>
<accession>A0AAD6Q861</accession>
<keyword evidence="4" id="KW-0411">Iron-sulfur</keyword>
<organism evidence="6 7">
    <name type="scientific">Populus alba x Populus x berolinensis</name>
    <dbReference type="NCBI Taxonomy" id="444605"/>
    <lineage>
        <taxon>Eukaryota</taxon>
        <taxon>Viridiplantae</taxon>
        <taxon>Streptophyta</taxon>
        <taxon>Embryophyta</taxon>
        <taxon>Tracheophyta</taxon>
        <taxon>Spermatophyta</taxon>
        <taxon>Magnoliopsida</taxon>
        <taxon>eudicotyledons</taxon>
        <taxon>Gunneridae</taxon>
        <taxon>Pentapetalae</taxon>
        <taxon>rosids</taxon>
        <taxon>fabids</taxon>
        <taxon>Malpighiales</taxon>
        <taxon>Salicaceae</taxon>
        <taxon>Saliceae</taxon>
        <taxon>Populus</taxon>
    </lineage>
</organism>